<dbReference type="GeneID" id="27690041"/>
<evidence type="ECO:0000313" key="3">
    <source>
        <dbReference type="Proteomes" id="UP000053201"/>
    </source>
</evidence>
<feature type="region of interest" description="Disordered" evidence="1">
    <location>
        <begin position="1"/>
        <end position="29"/>
    </location>
</feature>
<dbReference type="AlphaFoldDB" id="A0A0L0HA34"/>
<dbReference type="InterPro" id="IPR014752">
    <property type="entry name" value="Arrestin-like_C"/>
</dbReference>
<feature type="region of interest" description="Disordered" evidence="1">
    <location>
        <begin position="120"/>
        <end position="146"/>
    </location>
</feature>
<dbReference type="SUPFAM" id="SSF50044">
    <property type="entry name" value="SH3-domain"/>
    <property type="match status" value="1"/>
</dbReference>
<proteinExistence type="predicted"/>
<sequence>MAATALGRPAFPTPTFTSLRPKPPLTVRHDPPGSFSQHISVDIRPHASGAFITGVPGLNAWTVSGTVRIKNTSATKHKRVLSVRLAFRGCVETVVLDDKGDLYLDVKELLSKEQILNNPEDNAVLHETESRSSGSSSTGDANTKGITIPPSASVTMSFQFEFSEPEGGFHLPDSSIIGEQRSSRATIHYFLEAAVVAQGRLLGSQKRCFRIPVPLAWCPTAIASYLRRSNSPILSPTPKSWNQSVQDPRPGRFPSSMLDTSIQVSTTTLEPGQPFSVHVLTSIVPTAGIRISKIHVNLHGTAHLKSTRTKSQNKLSLPALQWIRIPSTDLTVIPCRIPAPTLTHPNLIPPSVDVPDMLTLSYTLIIRIQLAKTSTDRFRLEDIVVEFPVTILGCGPRAARPAVSSKWTDMPFESVPDDVGHGSGPVPWVQHPIIQHPTLRDPALQQQNDKATKWTDVPFGSAADDVGHISGPVPWVQHPIRYPTSHAPALQQQTDKATKWTDMPFSSAAHDAGHISGPVPWVQHPIQYPTLRHPTQQDRTNRDVYEATARFYPKLNDEVELWPGDRVLVNEIMEDGWAQGFNLRSEQSGVFPMGAVKRME</sequence>
<dbReference type="OrthoDB" id="5595608at2759"/>
<dbReference type="InterPro" id="IPR036028">
    <property type="entry name" value="SH3-like_dom_sf"/>
</dbReference>
<evidence type="ECO:0000256" key="1">
    <source>
        <dbReference type="SAM" id="MobiDB-lite"/>
    </source>
</evidence>
<dbReference type="Proteomes" id="UP000053201">
    <property type="component" value="Unassembled WGS sequence"/>
</dbReference>
<protein>
    <recommendedName>
        <fullName evidence="4">SH3 domain-containing protein</fullName>
    </recommendedName>
</protein>
<dbReference type="EMBL" id="KQ257462">
    <property type="protein sequence ID" value="KNC97759.1"/>
    <property type="molecule type" value="Genomic_DNA"/>
</dbReference>
<dbReference type="RefSeq" id="XP_016605799.1">
    <property type="nucleotide sequence ID" value="XM_016754959.1"/>
</dbReference>
<evidence type="ECO:0008006" key="4">
    <source>
        <dbReference type="Google" id="ProtNLM"/>
    </source>
</evidence>
<dbReference type="Gene3D" id="2.60.40.640">
    <property type="match status" value="1"/>
</dbReference>
<keyword evidence="3" id="KW-1185">Reference proteome</keyword>
<organism evidence="2 3">
    <name type="scientific">Spizellomyces punctatus (strain DAOM BR117)</name>
    <dbReference type="NCBI Taxonomy" id="645134"/>
    <lineage>
        <taxon>Eukaryota</taxon>
        <taxon>Fungi</taxon>
        <taxon>Fungi incertae sedis</taxon>
        <taxon>Chytridiomycota</taxon>
        <taxon>Chytridiomycota incertae sedis</taxon>
        <taxon>Chytridiomycetes</taxon>
        <taxon>Spizellomycetales</taxon>
        <taxon>Spizellomycetaceae</taxon>
        <taxon>Spizellomyces</taxon>
    </lineage>
</organism>
<gene>
    <name evidence="2" type="ORF">SPPG_06760</name>
</gene>
<dbReference type="VEuPathDB" id="FungiDB:SPPG_06760"/>
<dbReference type="RefSeq" id="XP_016605800.1">
    <property type="nucleotide sequence ID" value="XM_016754960.1"/>
</dbReference>
<dbReference type="EMBL" id="KQ257462">
    <property type="protein sequence ID" value="KNC97760.1"/>
    <property type="molecule type" value="Genomic_DNA"/>
</dbReference>
<evidence type="ECO:0000313" key="2">
    <source>
        <dbReference type="EMBL" id="KNC97759.1"/>
    </source>
</evidence>
<name>A0A0L0HA34_SPIPD</name>
<dbReference type="Gene3D" id="2.30.30.40">
    <property type="entry name" value="SH3 Domains"/>
    <property type="match status" value="1"/>
</dbReference>
<accession>A0A0L0HA34</accession>
<reference evidence="2 3" key="1">
    <citation type="submission" date="2009-08" db="EMBL/GenBank/DDBJ databases">
        <title>The Genome Sequence of Spizellomyces punctatus strain DAOM BR117.</title>
        <authorList>
            <consortium name="The Broad Institute Genome Sequencing Platform"/>
            <person name="Russ C."/>
            <person name="Cuomo C."/>
            <person name="Shea T."/>
            <person name="Young S.K."/>
            <person name="Zeng Q."/>
            <person name="Koehrsen M."/>
            <person name="Haas B."/>
            <person name="Borodovsky M."/>
            <person name="Guigo R."/>
            <person name="Alvarado L."/>
            <person name="Berlin A."/>
            <person name="Bochicchio J."/>
            <person name="Borenstein D."/>
            <person name="Chapman S."/>
            <person name="Chen Z."/>
            <person name="Engels R."/>
            <person name="Freedman E."/>
            <person name="Gellesch M."/>
            <person name="Goldberg J."/>
            <person name="Griggs A."/>
            <person name="Gujja S."/>
            <person name="Heiman D."/>
            <person name="Hepburn T."/>
            <person name="Howarth C."/>
            <person name="Jen D."/>
            <person name="Larson L."/>
            <person name="Lewis B."/>
            <person name="Mehta T."/>
            <person name="Park D."/>
            <person name="Pearson M."/>
            <person name="Roberts A."/>
            <person name="Saif S."/>
            <person name="Shenoy N."/>
            <person name="Sisk P."/>
            <person name="Stolte C."/>
            <person name="Sykes S."/>
            <person name="Thomson T."/>
            <person name="Walk T."/>
            <person name="White J."/>
            <person name="Yandava C."/>
            <person name="Burger G."/>
            <person name="Gray M.W."/>
            <person name="Holland P.W.H."/>
            <person name="King N."/>
            <person name="Lang F.B.F."/>
            <person name="Roger A.J."/>
            <person name="Ruiz-Trillo I."/>
            <person name="Lander E."/>
            <person name="Nusbaum C."/>
        </authorList>
    </citation>
    <scope>NUCLEOTIDE SEQUENCE [LARGE SCALE GENOMIC DNA]</scope>
    <source>
        <strain evidence="2 3">DAOM BR117</strain>
    </source>
</reference>